<protein>
    <recommendedName>
        <fullName evidence="3">DUF262 domain-containing protein</fullName>
    </recommendedName>
</protein>
<evidence type="ECO:0000313" key="1">
    <source>
        <dbReference type="EMBL" id="RFZ83511.1"/>
    </source>
</evidence>
<reference evidence="1 2" key="1">
    <citation type="submission" date="2018-08" db="EMBL/GenBank/DDBJ databases">
        <title>Mucilaginibacter terrae sp. nov., isolated from manganese diggings.</title>
        <authorList>
            <person name="Huang Y."/>
            <person name="Zhou Z."/>
        </authorList>
    </citation>
    <scope>NUCLEOTIDE SEQUENCE [LARGE SCALE GENOMIC DNA]</scope>
    <source>
        <strain evidence="1 2">ZH6</strain>
    </source>
</reference>
<evidence type="ECO:0000313" key="2">
    <source>
        <dbReference type="Proteomes" id="UP000260823"/>
    </source>
</evidence>
<sequence>MPHITLAFVKKDISELEYKSDVIADFVNKNIDSGYILDGIQRLNTLKRASGNPKLNYNSPLLLNIIISPNKDMLLYRMITLNNGQKPMTARHQIEILTQELFNFEDYSMDVQTEKERSEKIKRGAFNLGDISKGYLAFLTGNVHNENNKIIDEKMDQILVGRILDSNLEDVNVEFTEVLDLIDRLSKDESIKQWLMVNNNLIGFCVGVKSYYQQLKNVELNVFKQQIEKFESAFKGVNPSKVNLGKIRRDLSFYFITHFNDIIEENVDGLIERFAEVTL</sequence>
<keyword evidence="2" id="KW-1185">Reference proteome</keyword>
<dbReference type="EMBL" id="QWDE01000002">
    <property type="protein sequence ID" value="RFZ83511.1"/>
    <property type="molecule type" value="Genomic_DNA"/>
</dbReference>
<proteinExistence type="predicted"/>
<organism evidence="1 2">
    <name type="scientific">Mucilaginibacter terrenus</name>
    <dbReference type="NCBI Taxonomy" id="2482727"/>
    <lineage>
        <taxon>Bacteria</taxon>
        <taxon>Pseudomonadati</taxon>
        <taxon>Bacteroidota</taxon>
        <taxon>Sphingobacteriia</taxon>
        <taxon>Sphingobacteriales</taxon>
        <taxon>Sphingobacteriaceae</taxon>
        <taxon>Mucilaginibacter</taxon>
    </lineage>
</organism>
<dbReference type="Proteomes" id="UP000260823">
    <property type="component" value="Unassembled WGS sequence"/>
</dbReference>
<evidence type="ECO:0008006" key="3">
    <source>
        <dbReference type="Google" id="ProtNLM"/>
    </source>
</evidence>
<gene>
    <name evidence="1" type="ORF">DYU05_11390</name>
</gene>
<dbReference type="AlphaFoldDB" id="A0A3E2NRE7"/>
<comment type="caution">
    <text evidence="1">The sequence shown here is derived from an EMBL/GenBank/DDBJ whole genome shotgun (WGS) entry which is preliminary data.</text>
</comment>
<name>A0A3E2NRE7_9SPHI</name>
<accession>A0A3E2NRE7</accession>
<dbReference type="OrthoDB" id="5077820at2"/>